<sequence>MAYPQYASAVEGFLESLVRHADFLCLTPAASQYHKLYRGWKVIDARGVFIDEAVSYGEVSTMSALLASSLPVYRLKVQLRMTRGMFDLVAKVIYPDVPFTYHGSRAINNPEFKVEHGID</sequence>
<proteinExistence type="predicted"/>
<organism evidence="1 2">
    <name type="scientific">Fusarium coffeatum</name>
    <dbReference type="NCBI Taxonomy" id="231269"/>
    <lineage>
        <taxon>Eukaryota</taxon>
        <taxon>Fungi</taxon>
        <taxon>Dikarya</taxon>
        <taxon>Ascomycota</taxon>
        <taxon>Pezizomycotina</taxon>
        <taxon>Sordariomycetes</taxon>
        <taxon>Hypocreomycetidae</taxon>
        <taxon>Hypocreales</taxon>
        <taxon>Nectriaceae</taxon>
        <taxon>Fusarium</taxon>
        <taxon>Fusarium incarnatum-equiseti species complex</taxon>
    </lineage>
</organism>
<dbReference type="OrthoDB" id="6513042at2759"/>
<gene>
    <name evidence="1" type="ORF">FIESC28_09552</name>
</gene>
<evidence type="ECO:0000313" key="2">
    <source>
        <dbReference type="Proteomes" id="UP000253153"/>
    </source>
</evidence>
<accession>A0A366R1F1</accession>
<dbReference type="GeneID" id="41998984"/>
<protein>
    <submittedName>
        <fullName evidence="1">Uncharacterized protein</fullName>
    </submittedName>
</protein>
<dbReference type="Proteomes" id="UP000253153">
    <property type="component" value="Unassembled WGS sequence"/>
</dbReference>
<reference evidence="1 2" key="1">
    <citation type="submission" date="2018-06" db="EMBL/GenBank/DDBJ databases">
        <title>Fusarium incarnatum-equiseti species complex species 28.</title>
        <authorList>
            <person name="Gardiner D.M."/>
        </authorList>
    </citation>
    <scope>NUCLEOTIDE SEQUENCE [LARGE SCALE GENOMIC DNA]</scope>
    <source>
        <strain evidence="1 2">FIESC_28</strain>
    </source>
</reference>
<dbReference type="RefSeq" id="XP_031012188.1">
    <property type="nucleotide sequence ID" value="XM_031163688.1"/>
</dbReference>
<dbReference type="EMBL" id="QKXC01000244">
    <property type="protein sequence ID" value="RBR10166.1"/>
    <property type="molecule type" value="Genomic_DNA"/>
</dbReference>
<keyword evidence="2" id="KW-1185">Reference proteome</keyword>
<comment type="caution">
    <text evidence="1">The sequence shown here is derived from an EMBL/GenBank/DDBJ whole genome shotgun (WGS) entry which is preliminary data.</text>
</comment>
<evidence type="ECO:0000313" key="1">
    <source>
        <dbReference type="EMBL" id="RBR10166.1"/>
    </source>
</evidence>
<name>A0A366R1F1_9HYPO</name>
<dbReference type="AlphaFoldDB" id="A0A366R1F1"/>